<reference evidence="3 4" key="1">
    <citation type="submission" date="2024-08" db="EMBL/GenBank/DDBJ databases">
        <authorList>
            <person name="Cucini C."/>
            <person name="Frati F."/>
        </authorList>
    </citation>
    <scope>NUCLEOTIDE SEQUENCE [LARGE SCALE GENOMIC DNA]</scope>
</reference>
<organism evidence="3 4">
    <name type="scientific">Orchesella dallaii</name>
    <dbReference type="NCBI Taxonomy" id="48710"/>
    <lineage>
        <taxon>Eukaryota</taxon>
        <taxon>Metazoa</taxon>
        <taxon>Ecdysozoa</taxon>
        <taxon>Arthropoda</taxon>
        <taxon>Hexapoda</taxon>
        <taxon>Collembola</taxon>
        <taxon>Entomobryomorpha</taxon>
        <taxon>Entomobryoidea</taxon>
        <taxon>Orchesellidae</taxon>
        <taxon>Orchesellinae</taxon>
        <taxon>Orchesella</taxon>
    </lineage>
</organism>
<evidence type="ECO:0000313" key="3">
    <source>
        <dbReference type="EMBL" id="CAL8073898.1"/>
    </source>
</evidence>
<dbReference type="EMBL" id="CAXLJM020000007">
    <property type="protein sequence ID" value="CAL8073898.1"/>
    <property type="molecule type" value="Genomic_DNA"/>
</dbReference>
<feature type="signal peptide" evidence="2">
    <location>
        <begin position="1"/>
        <end position="34"/>
    </location>
</feature>
<evidence type="ECO:0000256" key="1">
    <source>
        <dbReference type="SAM" id="Phobius"/>
    </source>
</evidence>
<sequence>MACISGKVKHACCSVCLFIVVLALEQHTIPSVLAQDETKRIPMELMSWGSDSPKTELQLGDATSASMPSLVVLLVNDVPWTDSNLGQQSGRFSVRAPRGHGLMAVIQIVNLRSETETGGSLVCKDYIKLSDGVTGVATPNICGELKKENKSFIPENLIGPRVFHSPSGKMEIVYESDKGEDLDSGEKVATNGQQKSRHIVEIVFTAYSDCLLDTFGDQIKCGDKCISHVLSCDEHINCGFEENFASDEVNCAYQGLGTTGREDSQGSGRPPYLVSAYLAAFLFICIILSIAFYHRHTTYQRIKNIPT</sequence>
<feature type="transmembrane region" description="Helical" evidence="1">
    <location>
        <begin position="272"/>
        <end position="293"/>
    </location>
</feature>
<feature type="chain" id="PRO_5046063756" evidence="2">
    <location>
        <begin position="35"/>
        <end position="307"/>
    </location>
</feature>
<keyword evidence="2" id="KW-0732">Signal</keyword>
<keyword evidence="1" id="KW-0812">Transmembrane</keyword>
<keyword evidence="1" id="KW-0472">Membrane</keyword>
<protein>
    <submittedName>
        <fullName evidence="3">Uncharacterized protein</fullName>
    </submittedName>
</protein>
<accession>A0ABP1PQZ6</accession>
<proteinExistence type="predicted"/>
<gene>
    <name evidence="3" type="ORF">ODALV1_LOCUS2743</name>
</gene>
<keyword evidence="1" id="KW-1133">Transmembrane helix</keyword>
<evidence type="ECO:0000313" key="4">
    <source>
        <dbReference type="Proteomes" id="UP001642540"/>
    </source>
</evidence>
<evidence type="ECO:0000256" key="2">
    <source>
        <dbReference type="SAM" id="SignalP"/>
    </source>
</evidence>
<comment type="caution">
    <text evidence="3">The sequence shown here is derived from an EMBL/GenBank/DDBJ whole genome shotgun (WGS) entry which is preliminary data.</text>
</comment>
<name>A0ABP1PQZ6_9HEXA</name>
<dbReference type="Proteomes" id="UP001642540">
    <property type="component" value="Unassembled WGS sequence"/>
</dbReference>
<keyword evidence="4" id="KW-1185">Reference proteome</keyword>